<dbReference type="STRING" id="1640674.SAMN05216323_11851"/>
<keyword evidence="2" id="KW-1185">Reference proteome</keyword>
<proteinExistence type="predicted"/>
<feature type="non-terminal residue" evidence="1">
    <location>
        <position position="1"/>
    </location>
</feature>
<evidence type="ECO:0000313" key="2">
    <source>
        <dbReference type="Proteomes" id="UP000199452"/>
    </source>
</evidence>
<evidence type="ECO:0000313" key="1">
    <source>
        <dbReference type="EMBL" id="SDD42252.1"/>
    </source>
</evidence>
<reference evidence="1 2" key="1">
    <citation type="submission" date="2016-09" db="EMBL/GenBank/DDBJ databases">
        <authorList>
            <person name="Capua I."/>
            <person name="De Benedictis P."/>
            <person name="Joannis T."/>
            <person name="Lombin L.H."/>
            <person name="Cattoli G."/>
        </authorList>
    </citation>
    <scope>NUCLEOTIDE SEQUENCE [LARGE SCALE GENOMIC DNA]</scope>
    <source>
        <strain evidence="1 2">A7P-90m</strain>
    </source>
</reference>
<dbReference type="EMBL" id="FMYP01000184">
    <property type="protein sequence ID" value="SDD42252.1"/>
    <property type="molecule type" value="Genomic_DNA"/>
</dbReference>
<organism evidence="1 2">
    <name type="scientific">Williamwhitmania taraxaci</name>
    <dbReference type="NCBI Taxonomy" id="1640674"/>
    <lineage>
        <taxon>Bacteria</taxon>
        <taxon>Pseudomonadati</taxon>
        <taxon>Bacteroidota</taxon>
        <taxon>Bacteroidia</taxon>
        <taxon>Bacteroidales</taxon>
        <taxon>Williamwhitmaniaceae</taxon>
        <taxon>Williamwhitmania</taxon>
    </lineage>
</organism>
<dbReference type="RefSeq" id="WP_212590603.1">
    <property type="nucleotide sequence ID" value="NZ_FMYP01000184.1"/>
</dbReference>
<dbReference type="AlphaFoldDB" id="A0A1G6ULN2"/>
<accession>A0A1G6ULN2</accession>
<sequence length="84" mass="9868">NAPKKVAQLRPKRLAQLEPKWVAQLRPFYLDYLVGEGQNAQYNKKTLQIIEDIEALEPDTKDKLYFLVNAVIRDYKTQQSYKTI</sequence>
<name>A0A1G6ULN2_9BACT</name>
<dbReference type="Proteomes" id="UP000199452">
    <property type="component" value="Unassembled WGS sequence"/>
</dbReference>
<protein>
    <submittedName>
        <fullName evidence="1">Uncharacterized protein</fullName>
    </submittedName>
</protein>
<gene>
    <name evidence="1" type="ORF">SAMN05216323_11851</name>
</gene>